<reference evidence="2" key="1">
    <citation type="journal article" date="2020" name="Genome Biol.">
        <title>Gamete binning: chromosome-level and haplotype-resolved genome assembly enabled by high-throughput single-cell sequencing of gamete genomes.</title>
        <authorList>
            <person name="Campoy J.A."/>
            <person name="Sun H."/>
            <person name="Goel M."/>
            <person name="Jiao W.-B."/>
            <person name="Folz-Donahue K."/>
            <person name="Wang N."/>
            <person name="Rubio M."/>
            <person name="Liu C."/>
            <person name="Kukat C."/>
            <person name="Ruiz D."/>
            <person name="Huettel B."/>
            <person name="Schneeberger K."/>
        </authorList>
    </citation>
    <scope>NUCLEOTIDE SEQUENCE [LARGE SCALE GENOMIC DNA]</scope>
    <source>
        <strain evidence="2">cv. Rojo Pasion</strain>
    </source>
</reference>
<dbReference type="AlphaFoldDB" id="A0A6J5W011"/>
<dbReference type="EMBL" id="CAEKKB010000001">
    <property type="protein sequence ID" value="CAB4293823.1"/>
    <property type="molecule type" value="Genomic_DNA"/>
</dbReference>
<gene>
    <name evidence="1" type="ORF">ORAREDHAP_LOCUS3172</name>
</gene>
<name>A0A6J5W011_PRUAR</name>
<accession>A0A6J5W011</accession>
<sequence>MDVLFVGFQGVIRHIGKLALVQRHNPDQCGVANSRNGTNKRHSMQWSSSWAAEKESKLRLTIRATHVPPDRYRIGNKAKNCASFSTEQIEEKDCMKQDTKKEATLLSASNPLKCTYSELYTMWPKEKDIT</sequence>
<keyword evidence="2" id="KW-1185">Reference proteome</keyword>
<dbReference type="Proteomes" id="UP000507245">
    <property type="component" value="Unassembled WGS sequence"/>
</dbReference>
<proteinExistence type="predicted"/>
<evidence type="ECO:0000313" key="2">
    <source>
        <dbReference type="Proteomes" id="UP000507245"/>
    </source>
</evidence>
<evidence type="ECO:0000313" key="1">
    <source>
        <dbReference type="EMBL" id="CAB4293823.1"/>
    </source>
</evidence>
<protein>
    <submittedName>
        <fullName evidence="1">Uncharacterized protein</fullName>
    </submittedName>
</protein>
<organism evidence="1 2">
    <name type="scientific">Prunus armeniaca</name>
    <name type="common">Apricot</name>
    <name type="synonym">Armeniaca vulgaris</name>
    <dbReference type="NCBI Taxonomy" id="36596"/>
    <lineage>
        <taxon>Eukaryota</taxon>
        <taxon>Viridiplantae</taxon>
        <taxon>Streptophyta</taxon>
        <taxon>Embryophyta</taxon>
        <taxon>Tracheophyta</taxon>
        <taxon>Spermatophyta</taxon>
        <taxon>Magnoliopsida</taxon>
        <taxon>eudicotyledons</taxon>
        <taxon>Gunneridae</taxon>
        <taxon>Pentapetalae</taxon>
        <taxon>rosids</taxon>
        <taxon>fabids</taxon>
        <taxon>Rosales</taxon>
        <taxon>Rosaceae</taxon>
        <taxon>Amygdaloideae</taxon>
        <taxon>Amygdaleae</taxon>
        <taxon>Prunus</taxon>
    </lineage>
</organism>